<evidence type="ECO:0000313" key="1">
    <source>
        <dbReference type="EMBL" id="GAG27416.1"/>
    </source>
</evidence>
<organism evidence="1">
    <name type="scientific">marine sediment metagenome</name>
    <dbReference type="NCBI Taxonomy" id="412755"/>
    <lineage>
        <taxon>unclassified sequences</taxon>
        <taxon>metagenomes</taxon>
        <taxon>ecological metagenomes</taxon>
    </lineage>
</organism>
<feature type="non-terminal residue" evidence="1">
    <location>
        <position position="1"/>
    </location>
</feature>
<evidence type="ECO:0008006" key="2">
    <source>
        <dbReference type="Google" id="ProtNLM"/>
    </source>
</evidence>
<dbReference type="SUPFAM" id="SSF51126">
    <property type="entry name" value="Pectin lyase-like"/>
    <property type="match status" value="1"/>
</dbReference>
<gene>
    <name evidence="1" type="ORF">S01H1_48285</name>
</gene>
<comment type="caution">
    <text evidence="1">The sequence shown here is derived from an EMBL/GenBank/DDBJ whole genome shotgun (WGS) entry which is preliminary data.</text>
</comment>
<dbReference type="InterPro" id="IPR011050">
    <property type="entry name" value="Pectin_lyase_fold/virulence"/>
</dbReference>
<sequence>TVYVVDAVAGQTEYQTVQAAVDAANAAGGGTVYVRPGIYVEDLTLYDAVDIIAAVATPAGFETTITGVHTPPAAGAVSLRNLSLTSITDILNSAVAGTTTIVIIDCITDCATGYTFNLANWTGLIAFINSHSVGTQDGLADIGAGGADFLGLNSTLGIGTAQLGALGGNVRINNCNINCQMDWVGNAAGIIRASQVTETWLVSDNAACVMTDTLFINAASATFLNHTSTGNVTLSNVTISTDQDPDVITGTGTVIFGSVVFA</sequence>
<dbReference type="Gene3D" id="2.160.20.10">
    <property type="entry name" value="Single-stranded right-handed beta-helix, Pectin lyase-like"/>
    <property type="match status" value="1"/>
</dbReference>
<dbReference type="EMBL" id="BARS01031002">
    <property type="protein sequence ID" value="GAG27416.1"/>
    <property type="molecule type" value="Genomic_DNA"/>
</dbReference>
<dbReference type="AlphaFoldDB" id="X0XRC0"/>
<name>X0XRC0_9ZZZZ</name>
<protein>
    <recommendedName>
        <fullName evidence="2">Right handed beta helix domain-containing protein</fullName>
    </recommendedName>
</protein>
<reference evidence="1" key="1">
    <citation type="journal article" date="2014" name="Front. Microbiol.">
        <title>High frequency of phylogenetically diverse reductive dehalogenase-homologous genes in deep subseafloor sedimentary metagenomes.</title>
        <authorList>
            <person name="Kawai M."/>
            <person name="Futagami T."/>
            <person name="Toyoda A."/>
            <person name="Takaki Y."/>
            <person name="Nishi S."/>
            <person name="Hori S."/>
            <person name="Arai W."/>
            <person name="Tsubouchi T."/>
            <person name="Morono Y."/>
            <person name="Uchiyama I."/>
            <person name="Ito T."/>
            <person name="Fujiyama A."/>
            <person name="Inagaki F."/>
            <person name="Takami H."/>
        </authorList>
    </citation>
    <scope>NUCLEOTIDE SEQUENCE</scope>
    <source>
        <strain evidence="1">Expedition CK06-06</strain>
    </source>
</reference>
<accession>X0XRC0</accession>
<feature type="non-terminal residue" evidence="1">
    <location>
        <position position="262"/>
    </location>
</feature>
<proteinExistence type="predicted"/>
<dbReference type="InterPro" id="IPR012334">
    <property type="entry name" value="Pectin_lyas_fold"/>
</dbReference>